<feature type="region of interest" description="Disordered" evidence="5">
    <location>
        <begin position="149"/>
        <end position="193"/>
    </location>
</feature>
<dbReference type="AlphaFoldDB" id="A0AAE8N1U2"/>
<dbReference type="GO" id="GO:0005886">
    <property type="term" value="C:plasma membrane"/>
    <property type="evidence" value="ECO:0007669"/>
    <property type="project" value="TreeGrafter"/>
</dbReference>
<feature type="transmembrane region" description="Helical" evidence="6">
    <location>
        <begin position="298"/>
        <end position="318"/>
    </location>
</feature>
<dbReference type="InterPro" id="IPR003689">
    <property type="entry name" value="ZIP"/>
</dbReference>
<evidence type="ECO:0000256" key="6">
    <source>
        <dbReference type="SAM" id="Phobius"/>
    </source>
</evidence>
<feature type="transmembrane region" description="Helical" evidence="6">
    <location>
        <begin position="434"/>
        <end position="451"/>
    </location>
</feature>
<keyword evidence="4 6" id="KW-0472">Membrane</keyword>
<feature type="region of interest" description="Disordered" evidence="5">
    <location>
        <begin position="1"/>
        <end position="24"/>
    </location>
</feature>
<sequence>MADSVPPSSSFPPTSTPVAPASPLDDGGKPACGGGAAVGEYDLPIHVVGLFLVLAFSILGCGFPVVAKRVKWLKIPPSAFFACKHFGTGVLVATAFVHLLPTAFGSLSDPCLPDLFIEDYPAMPGVIMMGSMFCLFVIEMYLNAKTGGHSHGGPTGEAPSNRGHNHGGAAASRAPPRPRRPSAGEFPDAGTEKAMAQRMYEDELARRENPFLTGDEKMQNQASDMPTWFIVFYEQYVRQRLELINMFENSQNSYSSNSNALTADPEDPPQYGDNGKVIIDFQGNRVDPAVLRKMSSNITLLEGGILFHSVFVGITISLTNDGFIVLLIAILFHQMFEGLGLGSRIAEVPYAAKSIRPWVLVVAFGTTAPIGQAIGILARDSYDPESAFGLIIVGVFNAISSGLLIYAALVDLLAEDFLSEEAQHVMTKKMKIKGFCYVLLGAAAMSIVGIFA</sequence>
<comment type="caution">
    <text evidence="7">The sequence shown here is derived from an EMBL/GenBank/DDBJ whole genome shotgun (WGS) entry which is preliminary data.</text>
</comment>
<feature type="transmembrane region" description="Helical" evidence="6">
    <location>
        <begin position="390"/>
        <end position="413"/>
    </location>
</feature>
<gene>
    <name evidence="7" type="ORF">DNG_07536</name>
</gene>
<dbReference type="EMBL" id="ONZQ02000011">
    <property type="protein sequence ID" value="SPO04851.1"/>
    <property type="molecule type" value="Genomic_DNA"/>
</dbReference>
<evidence type="ECO:0000256" key="4">
    <source>
        <dbReference type="ARBA" id="ARBA00023136"/>
    </source>
</evidence>
<dbReference type="PANTHER" id="PTHR11040:SF24">
    <property type="entry name" value="FE(2+) TRANSPORTER 3"/>
    <property type="match status" value="1"/>
</dbReference>
<feature type="transmembrane region" description="Helical" evidence="6">
    <location>
        <begin position="45"/>
        <end position="67"/>
    </location>
</feature>
<evidence type="ECO:0000256" key="5">
    <source>
        <dbReference type="SAM" id="MobiDB-lite"/>
    </source>
</evidence>
<feature type="transmembrane region" description="Helical" evidence="6">
    <location>
        <begin position="358"/>
        <end position="378"/>
    </location>
</feature>
<proteinExistence type="predicted"/>
<dbReference type="PANTHER" id="PTHR11040">
    <property type="entry name" value="ZINC/IRON TRANSPORTER"/>
    <property type="match status" value="1"/>
</dbReference>
<reference evidence="7" key="1">
    <citation type="submission" date="2018-03" db="EMBL/GenBank/DDBJ databases">
        <authorList>
            <person name="Guldener U."/>
        </authorList>
    </citation>
    <scope>NUCLEOTIDE SEQUENCE</scope>
</reference>
<evidence type="ECO:0000256" key="1">
    <source>
        <dbReference type="ARBA" id="ARBA00004141"/>
    </source>
</evidence>
<evidence type="ECO:0000313" key="8">
    <source>
        <dbReference type="Proteomes" id="UP001187682"/>
    </source>
</evidence>
<comment type="subcellular location">
    <subcellularLocation>
        <location evidence="1">Membrane</location>
        <topology evidence="1">Multi-pass membrane protein</topology>
    </subcellularLocation>
</comment>
<protein>
    <submittedName>
        <fullName evidence="7">Related to zinc transporter</fullName>
    </submittedName>
</protein>
<keyword evidence="3 6" id="KW-1133">Transmembrane helix</keyword>
<keyword evidence="2 6" id="KW-0812">Transmembrane</keyword>
<evidence type="ECO:0000256" key="3">
    <source>
        <dbReference type="ARBA" id="ARBA00022989"/>
    </source>
</evidence>
<accession>A0AAE8N1U2</accession>
<dbReference type="Pfam" id="PF02535">
    <property type="entry name" value="Zip"/>
    <property type="match status" value="1"/>
</dbReference>
<keyword evidence="8" id="KW-1185">Reference proteome</keyword>
<name>A0AAE8N1U2_9PEZI</name>
<dbReference type="Proteomes" id="UP001187682">
    <property type="component" value="Unassembled WGS sequence"/>
</dbReference>
<feature type="transmembrane region" description="Helical" evidence="6">
    <location>
        <begin position="79"/>
        <end position="100"/>
    </location>
</feature>
<organism evidence="7 8">
    <name type="scientific">Cephalotrichum gorgonifer</name>
    <dbReference type="NCBI Taxonomy" id="2041049"/>
    <lineage>
        <taxon>Eukaryota</taxon>
        <taxon>Fungi</taxon>
        <taxon>Dikarya</taxon>
        <taxon>Ascomycota</taxon>
        <taxon>Pezizomycotina</taxon>
        <taxon>Sordariomycetes</taxon>
        <taxon>Hypocreomycetidae</taxon>
        <taxon>Microascales</taxon>
        <taxon>Microascaceae</taxon>
        <taxon>Cephalotrichum</taxon>
    </lineage>
</organism>
<feature type="compositionally biased region" description="Low complexity" evidence="5">
    <location>
        <begin position="1"/>
        <end position="23"/>
    </location>
</feature>
<dbReference type="GO" id="GO:0005385">
    <property type="term" value="F:zinc ion transmembrane transporter activity"/>
    <property type="evidence" value="ECO:0007669"/>
    <property type="project" value="TreeGrafter"/>
</dbReference>
<feature type="transmembrane region" description="Helical" evidence="6">
    <location>
        <begin position="324"/>
        <end position="346"/>
    </location>
</feature>
<evidence type="ECO:0000313" key="7">
    <source>
        <dbReference type="EMBL" id="SPO04851.1"/>
    </source>
</evidence>
<evidence type="ECO:0000256" key="2">
    <source>
        <dbReference type="ARBA" id="ARBA00022692"/>
    </source>
</evidence>
<feature type="transmembrane region" description="Helical" evidence="6">
    <location>
        <begin position="120"/>
        <end position="142"/>
    </location>
</feature>